<dbReference type="VEuPathDB" id="FungiDB:I7I53_00533"/>
<evidence type="ECO:0000313" key="1">
    <source>
        <dbReference type="EMBL" id="QSS53314.1"/>
    </source>
</evidence>
<organism evidence="1 2">
    <name type="scientific">Ajellomyces capsulatus (strain H88)</name>
    <name type="common">Darling's disease fungus</name>
    <name type="synonym">Histoplasma capsulatum</name>
    <dbReference type="NCBI Taxonomy" id="544711"/>
    <lineage>
        <taxon>Eukaryota</taxon>
        <taxon>Fungi</taxon>
        <taxon>Dikarya</taxon>
        <taxon>Ascomycota</taxon>
        <taxon>Pezizomycotina</taxon>
        <taxon>Eurotiomycetes</taxon>
        <taxon>Eurotiomycetidae</taxon>
        <taxon>Onygenales</taxon>
        <taxon>Ajellomycetaceae</taxon>
        <taxon>Histoplasma</taxon>
    </lineage>
</organism>
<proteinExistence type="predicted"/>
<accession>A0A8A1LLH3</accession>
<gene>
    <name evidence="1" type="ORF">I7I53_00533</name>
</gene>
<dbReference type="Proteomes" id="UP000663419">
    <property type="component" value="Chromosome 3"/>
</dbReference>
<reference evidence="1" key="1">
    <citation type="submission" date="2021-01" db="EMBL/GenBank/DDBJ databases">
        <title>Chromosome-level genome assembly of a human fungal pathogen reveals clustering of transcriptionally co-regulated genes.</title>
        <authorList>
            <person name="Voorhies M."/>
            <person name="Cohen S."/>
            <person name="Shea T.P."/>
            <person name="Petrus S."/>
            <person name="Munoz J.F."/>
            <person name="Poplawski S."/>
            <person name="Goldman W.E."/>
            <person name="Michael T."/>
            <person name="Cuomo C.A."/>
            <person name="Sil A."/>
            <person name="Beyhan S."/>
        </authorList>
    </citation>
    <scope>NUCLEOTIDE SEQUENCE</scope>
    <source>
        <strain evidence="1">H88</strain>
    </source>
</reference>
<protein>
    <submittedName>
        <fullName evidence="1">Uncharacterized protein</fullName>
    </submittedName>
</protein>
<dbReference type="EMBL" id="CP069104">
    <property type="protein sequence ID" value="QSS53314.1"/>
    <property type="molecule type" value="Genomic_DNA"/>
</dbReference>
<dbReference type="AlphaFoldDB" id="A0A8A1LLH3"/>
<name>A0A8A1LLH3_AJEC8</name>
<evidence type="ECO:0000313" key="2">
    <source>
        <dbReference type="Proteomes" id="UP000663419"/>
    </source>
</evidence>
<sequence>MVFLGFDGACLCLARSLSRNPARCGLIHHQSEGHHLPCIGVHPMRNCCIRSRFIWRPAFRAR</sequence>